<dbReference type="SUPFAM" id="SSF50978">
    <property type="entry name" value="WD40 repeat-like"/>
    <property type="match status" value="1"/>
</dbReference>
<dbReference type="Proteomes" id="UP000807306">
    <property type="component" value="Unassembled WGS sequence"/>
</dbReference>
<feature type="region of interest" description="Disordered" evidence="2">
    <location>
        <begin position="661"/>
        <end position="694"/>
    </location>
</feature>
<dbReference type="EMBL" id="MU157824">
    <property type="protein sequence ID" value="KAF9535558.1"/>
    <property type="molecule type" value="Genomic_DNA"/>
</dbReference>
<evidence type="ECO:0008006" key="5">
    <source>
        <dbReference type="Google" id="ProtNLM"/>
    </source>
</evidence>
<comment type="caution">
    <text evidence="3">The sequence shown here is derived from an EMBL/GenBank/DDBJ whole genome shotgun (WGS) entry which is preliminary data.</text>
</comment>
<dbReference type="PANTHER" id="PTHR44163:SF1">
    <property type="entry name" value="U3 SMALL NUCLEOLAR RNA-ASSOCIATED PROTEIN 4 HOMOLOG"/>
    <property type="match status" value="1"/>
</dbReference>
<evidence type="ECO:0000313" key="4">
    <source>
        <dbReference type="Proteomes" id="UP000807306"/>
    </source>
</evidence>
<dbReference type="InterPro" id="IPR001680">
    <property type="entry name" value="WD40_rpt"/>
</dbReference>
<dbReference type="Gene3D" id="2.130.10.10">
    <property type="entry name" value="YVTN repeat-like/Quinoprotein amine dehydrogenase"/>
    <property type="match status" value="3"/>
</dbReference>
<dbReference type="SMART" id="SM00320">
    <property type="entry name" value="WD40"/>
    <property type="match status" value="8"/>
</dbReference>
<organism evidence="3 4">
    <name type="scientific">Crepidotus variabilis</name>
    <dbReference type="NCBI Taxonomy" id="179855"/>
    <lineage>
        <taxon>Eukaryota</taxon>
        <taxon>Fungi</taxon>
        <taxon>Dikarya</taxon>
        <taxon>Basidiomycota</taxon>
        <taxon>Agaricomycotina</taxon>
        <taxon>Agaricomycetes</taxon>
        <taxon>Agaricomycetidae</taxon>
        <taxon>Agaricales</taxon>
        <taxon>Agaricineae</taxon>
        <taxon>Crepidotaceae</taxon>
        <taxon>Crepidotus</taxon>
    </lineage>
</organism>
<dbReference type="InterPro" id="IPR036322">
    <property type="entry name" value="WD40_repeat_dom_sf"/>
</dbReference>
<evidence type="ECO:0000256" key="2">
    <source>
        <dbReference type="SAM" id="MobiDB-lite"/>
    </source>
</evidence>
<dbReference type="GO" id="GO:0030686">
    <property type="term" value="C:90S preribosome"/>
    <property type="evidence" value="ECO:0007669"/>
    <property type="project" value="InterPro"/>
</dbReference>
<dbReference type="OrthoDB" id="8883818at2759"/>
<feature type="compositionally biased region" description="Acidic residues" evidence="2">
    <location>
        <begin position="668"/>
        <end position="677"/>
    </location>
</feature>
<evidence type="ECO:0000256" key="1">
    <source>
        <dbReference type="PROSITE-ProRule" id="PRU00221"/>
    </source>
</evidence>
<dbReference type="PANTHER" id="PTHR44163">
    <property type="entry name" value="U3 SMALL NUCLEOLAR RNA-ASSOCIATED PROTEIN 4 HOMOLOG"/>
    <property type="match status" value="1"/>
</dbReference>
<gene>
    <name evidence="3" type="ORF">CPB83DRAFT_878710</name>
</gene>
<evidence type="ECO:0000313" key="3">
    <source>
        <dbReference type="EMBL" id="KAF9535558.1"/>
    </source>
</evidence>
<sequence>MNKRKETPVSVHRCRFVDYAPSAITALAYPPPPLPSIKGKRKAPNGLRSHIFGVLAVGHANGNIDLYEWMGNERDVQCPQAWVVRKTLPGPYPSKVDSLVFVIRHPDELEFGQVPQLSQLRLFSSGGGSELVEWDLQRGCIRQTVSSQGGSIWSIAANPACTSLALGCEDGTVRILSVANDTLNHSRRFDRVKCRMLSIAWGPPTLKKPIQKFTATVDDSSEDDDDDDEWTDSWIVTGGSDSSLRKWDVATGSVMDRMGVDKVRGERTLVWTVGALGDGTIVSGDSLGSVKFWDSRTCTQLYSFQAHGADVLCMTISPDGKQLYTAGVDQKTVQFSCVKTSSSSGPSSAWTQTTSKRMHSHDVRALAMWPPYSPLPSTTYRSPYPLDIAPILASGGLDMSVVLTPAAPPSSTLIKVVNPLDTSVEATFEDSYHRKLSYVGRGRVKVARGARLVSCVRDAGVSVWRIHKRRKVDVPADGEGGDDEDMEAVYQKVDEEPAGPAWEKVLEMDLKIHSNIFAHEISDDGKWLVVSDLYESKLFLLQTDDKGQISIKRIKDFPSILQAQVPNSKAHPNSTGGSVFHFTPDSSKLVLATSLSSYVLVIDLTGEKPRVLRRFDHHRSQDSVVRNRVVTGKIIVSTKPISTPKTNGVVNGDVDMAEPAVNGATGSESEEEVESVIDEDKTSSSDDEDEIVSSDPTATVSIDQMVISTDGQWLATSDNQARTHIFNLDSISHHTILPSFPTPIQTLSFDPQHPSVLLLVFANNTIQIYDVESRHFPAWGKDLAYSLPKKFTSNHEVVLGVMWDPYVPTEPGDTMDTEKRGEGEGQTRYILFWGSTWLFKIALETTRRTGGFVRSKKRRRDAGTGPVTGSNAVEGAAAHNEDNPTDMYASMRDTKMITQYRPILCCDFLNKDELVVVERPLVDVLLTLPPAYFKPKYGAS</sequence>
<feature type="repeat" description="WD" evidence="1">
    <location>
        <begin position="235"/>
        <end position="257"/>
    </location>
</feature>
<dbReference type="GO" id="GO:0000462">
    <property type="term" value="P:maturation of SSU-rRNA from tricistronic rRNA transcript (SSU-rRNA, 5.8S rRNA, LSU-rRNA)"/>
    <property type="evidence" value="ECO:0007669"/>
    <property type="project" value="InterPro"/>
</dbReference>
<keyword evidence="4" id="KW-1185">Reference proteome</keyword>
<dbReference type="InterPro" id="IPR046351">
    <property type="entry name" value="UTP4"/>
</dbReference>
<reference evidence="3" key="1">
    <citation type="submission" date="2020-11" db="EMBL/GenBank/DDBJ databases">
        <authorList>
            <consortium name="DOE Joint Genome Institute"/>
            <person name="Ahrendt S."/>
            <person name="Riley R."/>
            <person name="Andreopoulos W."/>
            <person name="Labutti K."/>
            <person name="Pangilinan J."/>
            <person name="Ruiz-Duenas F.J."/>
            <person name="Barrasa J.M."/>
            <person name="Sanchez-Garcia M."/>
            <person name="Camarero S."/>
            <person name="Miyauchi S."/>
            <person name="Serrano A."/>
            <person name="Linde D."/>
            <person name="Babiker R."/>
            <person name="Drula E."/>
            <person name="Ayuso-Fernandez I."/>
            <person name="Pacheco R."/>
            <person name="Padilla G."/>
            <person name="Ferreira P."/>
            <person name="Barriuso J."/>
            <person name="Kellner H."/>
            <person name="Castanera R."/>
            <person name="Alfaro M."/>
            <person name="Ramirez L."/>
            <person name="Pisabarro A.G."/>
            <person name="Kuo A."/>
            <person name="Tritt A."/>
            <person name="Lipzen A."/>
            <person name="He G."/>
            <person name="Yan M."/>
            <person name="Ng V."/>
            <person name="Cullen D."/>
            <person name="Martin F."/>
            <person name="Rosso M.-N."/>
            <person name="Henrissat B."/>
            <person name="Hibbett D."/>
            <person name="Martinez A.T."/>
            <person name="Grigoriev I.V."/>
        </authorList>
    </citation>
    <scope>NUCLEOTIDE SEQUENCE</scope>
    <source>
        <strain evidence="3">CBS 506.95</strain>
    </source>
</reference>
<dbReference type="PROSITE" id="PS50082">
    <property type="entry name" value="WD_REPEATS_2"/>
    <property type="match status" value="1"/>
</dbReference>
<dbReference type="Pfam" id="PF00400">
    <property type="entry name" value="WD40"/>
    <property type="match status" value="2"/>
</dbReference>
<name>A0A9P6EVB5_9AGAR</name>
<dbReference type="SUPFAM" id="SSF50998">
    <property type="entry name" value="Quinoprotein alcohol dehydrogenase-like"/>
    <property type="match status" value="1"/>
</dbReference>
<dbReference type="GO" id="GO:0034455">
    <property type="term" value="C:t-UTP complex"/>
    <property type="evidence" value="ECO:0007669"/>
    <property type="project" value="TreeGrafter"/>
</dbReference>
<keyword evidence="1" id="KW-0853">WD repeat</keyword>
<protein>
    <recommendedName>
        <fullName evidence="5">WD40 repeat-like protein</fullName>
    </recommendedName>
</protein>
<dbReference type="InterPro" id="IPR011047">
    <property type="entry name" value="Quinoprotein_ADH-like_sf"/>
</dbReference>
<feature type="region of interest" description="Disordered" evidence="2">
    <location>
        <begin position="852"/>
        <end position="885"/>
    </location>
</feature>
<dbReference type="InterPro" id="IPR015943">
    <property type="entry name" value="WD40/YVTN_repeat-like_dom_sf"/>
</dbReference>
<proteinExistence type="predicted"/>
<accession>A0A9P6EVB5</accession>
<dbReference type="GO" id="GO:0032040">
    <property type="term" value="C:small-subunit processome"/>
    <property type="evidence" value="ECO:0007669"/>
    <property type="project" value="TreeGrafter"/>
</dbReference>
<dbReference type="GO" id="GO:0003723">
    <property type="term" value="F:RNA binding"/>
    <property type="evidence" value="ECO:0007669"/>
    <property type="project" value="TreeGrafter"/>
</dbReference>
<dbReference type="AlphaFoldDB" id="A0A9P6EVB5"/>